<comment type="caution">
    <text evidence="2">The sequence shown here is derived from an EMBL/GenBank/DDBJ whole genome shotgun (WGS) entry which is preliminary data.</text>
</comment>
<dbReference type="Pfam" id="PF00239">
    <property type="entry name" value="Resolvase"/>
    <property type="match status" value="1"/>
</dbReference>
<dbReference type="Gene3D" id="3.90.1750.20">
    <property type="entry name" value="Putative Large Serine Recombinase, Chain B, Domain 2"/>
    <property type="match status" value="1"/>
</dbReference>
<dbReference type="InterPro" id="IPR025827">
    <property type="entry name" value="Zn_ribbon_recom_dom"/>
</dbReference>
<dbReference type="InterPro" id="IPR006119">
    <property type="entry name" value="Resolv_N"/>
</dbReference>
<evidence type="ECO:0000313" key="2">
    <source>
        <dbReference type="EMBL" id="MBK6088964.1"/>
    </source>
</evidence>
<dbReference type="Proteomes" id="UP000633365">
    <property type="component" value="Unassembled WGS sequence"/>
</dbReference>
<dbReference type="Gene3D" id="3.40.50.1390">
    <property type="entry name" value="Resolvase, N-terminal catalytic domain"/>
    <property type="match status" value="1"/>
</dbReference>
<dbReference type="PROSITE" id="PS51737">
    <property type="entry name" value="RECOMBINASE_DNA_BIND"/>
    <property type="match status" value="1"/>
</dbReference>
<gene>
    <name evidence="2" type="ORF">JKK62_09975</name>
</gene>
<dbReference type="InterPro" id="IPR025378">
    <property type="entry name" value="DUF4368"/>
</dbReference>
<dbReference type="SMART" id="SM00857">
    <property type="entry name" value="Resolvase"/>
    <property type="match status" value="1"/>
</dbReference>
<dbReference type="PANTHER" id="PTHR30461">
    <property type="entry name" value="DNA-INVERTASE FROM LAMBDOID PROPHAGE"/>
    <property type="match status" value="1"/>
</dbReference>
<feature type="domain" description="Recombinase" evidence="1">
    <location>
        <begin position="167"/>
        <end position="312"/>
    </location>
</feature>
<dbReference type="CDD" id="cd03770">
    <property type="entry name" value="SR_TndX_transposase"/>
    <property type="match status" value="1"/>
</dbReference>
<organism evidence="2 3">
    <name type="scientific">Ruminococcus difficilis</name>
    <dbReference type="NCBI Taxonomy" id="2763069"/>
    <lineage>
        <taxon>Bacteria</taxon>
        <taxon>Bacillati</taxon>
        <taxon>Bacillota</taxon>
        <taxon>Clostridia</taxon>
        <taxon>Eubacteriales</taxon>
        <taxon>Oscillospiraceae</taxon>
        <taxon>Ruminococcus</taxon>
    </lineage>
</organism>
<evidence type="ECO:0000259" key="1">
    <source>
        <dbReference type="PROSITE" id="PS51737"/>
    </source>
</evidence>
<dbReference type="AlphaFoldDB" id="A0A935C1V0"/>
<dbReference type="SUPFAM" id="SSF53041">
    <property type="entry name" value="Resolvase-like"/>
    <property type="match status" value="1"/>
</dbReference>
<accession>A0A935C1V0</accession>
<reference evidence="2" key="1">
    <citation type="submission" date="2021-01" db="EMBL/GenBank/DDBJ databases">
        <title>Genome public.</title>
        <authorList>
            <person name="Liu C."/>
            <person name="Sun Q."/>
        </authorList>
    </citation>
    <scope>NUCLEOTIDE SEQUENCE</scope>
    <source>
        <strain evidence="2">M6</strain>
    </source>
</reference>
<protein>
    <submittedName>
        <fullName evidence="2">DUF4368 domain-containing protein</fullName>
    </submittedName>
</protein>
<evidence type="ECO:0000313" key="3">
    <source>
        <dbReference type="Proteomes" id="UP000633365"/>
    </source>
</evidence>
<dbReference type="RefSeq" id="WP_201427770.1">
    <property type="nucleotide sequence ID" value="NZ_JAEQMG010000103.1"/>
</dbReference>
<dbReference type="Pfam" id="PF14287">
    <property type="entry name" value="DUF4368"/>
    <property type="match status" value="1"/>
</dbReference>
<dbReference type="GO" id="GO:0003677">
    <property type="term" value="F:DNA binding"/>
    <property type="evidence" value="ECO:0007669"/>
    <property type="project" value="InterPro"/>
</dbReference>
<dbReference type="InterPro" id="IPR036162">
    <property type="entry name" value="Resolvase-like_N_sf"/>
</dbReference>
<sequence>MAAKQTEGKITALYERLSRDDELAGDSNSIINQKAYLEGYARQQGYENLVHYTDDGYSGGNFDRPAWKRLIADIEADKVAHVLVKDMSRIGRDYLQTGFYTEVMFRQYHVHFVAIANSVDSNDQNSNEFAPFLNVMNEWYLRDLSRKQQAAFRTKGESGKPLTNIAIYGYKKDPNDKNHWLIDEEAAEVVRRIYRLTIDGKTPFEITTILYNERIETPAAYHARHGTGLWKYKTDIPHPYSWNERTVKDILSKAEYAGDTVNFRTRKESYKDKQSVANPKENWMIFKDTHEAIVDRETWELVQKLIKTPRRVDTIGEANPLTGLVFCADCGAKMYNHRTRGDVEKKKYPSDTYDCSTYNLSFRKKEPVCSKHRITTKALRVLILETIKAACASAIKDKAKFLDDVRSASQLRQKEAVKDAKRKLNKSRRRINELDGIIKKLYESYAVGKITEERFDSLLADYESEQKELTAFVTETEQQLSTFEEDTARAEQFLALAKKYTDFSELTTPMINEFIDKIFVHAPYYIDGERMQDVDIYLNFIGQFEIPEPELGEEEIKRQEQLKKKRIYERELYQKIKSGEHVVGKNFEVKCWECGKTFISKSTNAKFCCVKCRNKNYNRKRWQKHKEQKQNNN</sequence>
<dbReference type="EMBL" id="JAEQMG010000103">
    <property type="protein sequence ID" value="MBK6088964.1"/>
    <property type="molecule type" value="Genomic_DNA"/>
</dbReference>
<dbReference type="Pfam" id="PF13408">
    <property type="entry name" value="Zn_ribbon_recom"/>
    <property type="match status" value="1"/>
</dbReference>
<dbReference type="GO" id="GO:0000150">
    <property type="term" value="F:DNA strand exchange activity"/>
    <property type="evidence" value="ECO:0007669"/>
    <property type="project" value="InterPro"/>
</dbReference>
<proteinExistence type="predicted"/>
<dbReference type="InterPro" id="IPR011109">
    <property type="entry name" value="DNA_bind_recombinase_dom"/>
</dbReference>
<keyword evidence="3" id="KW-1185">Reference proteome</keyword>
<dbReference type="InterPro" id="IPR050639">
    <property type="entry name" value="SSR_resolvase"/>
</dbReference>
<name>A0A935C1V0_9FIRM</name>
<dbReference type="InterPro" id="IPR038109">
    <property type="entry name" value="DNA_bind_recomb_sf"/>
</dbReference>
<dbReference type="Pfam" id="PF07508">
    <property type="entry name" value="Recombinase"/>
    <property type="match status" value="1"/>
</dbReference>
<dbReference type="PANTHER" id="PTHR30461:SF23">
    <property type="entry name" value="DNA RECOMBINASE-RELATED"/>
    <property type="match status" value="1"/>
</dbReference>